<feature type="domain" description="HhH-GPD" evidence="14">
    <location>
        <begin position="35"/>
        <end position="186"/>
    </location>
</feature>
<evidence type="ECO:0000256" key="4">
    <source>
        <dbReference type="ARBA" id="ARBA00012045"/>
    </source>
</evidence>
<comment type="cofactor">
    <cofactor evidence="2">
        <name>[4Fe-4S] cluster</name>
        <dbReference type="ChEBI" id="CHEBI:49883"/>
    </cofactor>
</comment>
<evidence type="ECO:0000256" key="10">
    <source>
        <dbReference type="ARBA" id="ARBA00023004"/>
    </source>
</evidence>
<dbReference type="GO" id="GO:0006298">
    <property type="term" value="P:mismatch repair"/>
    <property type="evidence" value="ECO:0007669"/>
    <property type="project" value="TreeGrafter"/>
</dbReference>
<comment type="similarity">
    <text evidence="3">Belongs to the Nth/MutY family.</text>
</comment>
<evidence type="ECO:0000256" key="9">
    <source>
        <dbReference type="ARBA" id="ARBA00022801"/>
    </source>
</evidence>
<dbReference type="PANTHER" id="PTHR42944">
    <property type="entry name" value="ADENINE DNA GLYCOSYLASE"/>
    <property type="match status" value="1"/>
</dbReference>
<dbReference type="Gene3D" id="3.90.79.10">
    <property type="entry name" value="Nucleoside Triphosphate Pyrophosphohydrolase"/>
    <property type="match status" value="1"/>
</dbReference>
<dbReference type="EMBL" id="VSSQ01010232">
    <property type="protein sequence ID" value="MPM43783.1"/>
    <property type="molecule type" value="Genomic_DNA"/>
</dbReference>
<keyword evidence="8" id="KW-0227">DNA damage</keyword>
<dbReference type="InterPro" id="IPR044298">
    <property type="entry name" value="MIG/MutY"/>
</dbReference>
<keyword evidence="7" id="KW-0479">Metal-binding</keyword>
<dbReference type="Pfam" id="PF00730">
    <property type="entry name" value="HhH-GPD"/>
    <property type="match status" value="1"/>
</dbReference>
<evidence type="ECO:0000256" key="6">
    <source>
        <dbReference type="ARBA" id="ARBA00022485"/>
    </source>
</evidence>
<name>A0A644ZYT3_9ZZZZ</name>
<dbReference type="GO" id="GO:0034039">
    <property type="term" value="F:8-oxo-7,8-dihydroguanine DNA N-glycosylase activity"/>
    <property type="evidence" value="ECO:0007669"/>
    <property type="project" value="TreeGrafter"/>
</dbReference>
<evidence type="ECO:0000313" key="15">
    <source>
        <dbReference type="EMBL" id="MPM43783.1"/>
    </source>
</evidence>
<sequence length="335" mass="37716">MDWIDKLVEWYKINARDLPWRRTRDPYAIWISEIMLQQTRVAAVIPYYERFMAELPDVMALASVSDDRLHKLWEGLGYYSRARNLKRAAVEVIEQYGGKLPGTYEELLKLPGIGEYTAGAIASIAFGEAVPSVDGNVLRVYARLFADGRDMRDAAVRKSVRAFFLPLMRLTNPALFNAALMELGATVCLPNGAPKCEICPVAGDCQALRQNRTGELPVLAKKSARRVVQKTVFALIVNGLPLGYRREEKGLLAGLWQLPDTAGWLTDTEAAAWMGERGILPVGELRFFERKHIFTHIEWHMRVCSAKVVAETLPQGWVLLDERHALPTAYKVCLT</sequence>
<dbReference type="Gene3D" id="1.10.340.30">
    <property type="entry name" value="Hypothetical protein, domain 2"/>
    <property type="match status" value="1"/>
</dbReference>
<evidence type="ECO:0000256" key="8">
    <source>
        <dbReference type="ARBA" id="ARBA00022763"/>
    </source>
</evidence>
<dbReference type="GO" id="GO:0000701">
    <property type="term" value="F:purine-specific mismatch base pair DNA N-glycosylase activity"/>
    <property type="evidence" value="ECO:0007669"/>
    <property type="project" value="UniProtKB-EC"/>
</dbReference>
<dbReference type="CDD" id="cd00056">
    <property type="entry name" value="ENDO3c"/>
    <property type="match status" value="1"/>
</dbReference>
<dbReference type="AlphaFoldDB" id="A0A644ZYT3"/>
<accession>A0A644ZYT3</accession>
<dbReference type="InterPro" id="IPR003265">
    <property type="entry name" value="HhH-GPD_domain"/>
</dbReference>
<evidence type="ECO:0000256" key="1">
    <source>
        <dbReference type="ARBA" id="ARBA00000843"/>
    </source>
</evidence>
<keyword evidence="9 15" id="KW-0378">Hydrolase</keyword>
<evidence type="ECO:0000256" key="11">
    <source>
        <dbReference type="ARBA" id="ARBA00023014"/>
    </source>
</evidence>
<dbReference type="InterPro" id="IPR005760">
    <property type="entry name" value="A/G_AdeGlyc_MutY"/>
</dbReference>
<evidence type="ECO:0000256" key="2">
    <source>
        <dbReference type="ARBA" id="ARBA00001966"/>
    </source>
</evidence>
<dbReference type="NCBIfam" id="TIGR01084">
    <property type="entry name" value="mutY"/>
    <property type="match status" value="1"/>
</dbReference>
<dbReference type="FunFam" id="1.10.340.30:FF:000002">
    <property type="entry name" value="Adenine DNA glycosylase"/>
    <property type="match status" value="1"/>
</dbReference>
<evidence type="ECO:0000256" key="7">
    <source>
        <dbReference type="ARBA" id="ARBA00022723"/>
    </source>
</evidence>
<dbReference type="SUPFAM" id="SSF55811">
    <property type="entry name" value="Nudix"/>
    <property type="match status" value="1"/>
</dbReference>
<keyword evidence="6" id="KW-0004">4Fe-4S</keyword>
<dbReference type="GO" id="GO:0051539">
    <property type="term" value="F:4 iron, 4 sulfur cluster binding"/>
    <property type="evidence" value="ECO:0007669"/>
    <property type="project" value="UniProtKB-KW"/>
</dbReference>
<dbReference type="InterPro" id="IPR015797">
    <property type="entry name" value="NUDIX_hydrolase-like_dom_sf"/>
</dbReference>
<keyword evidence="12" id="KW-0234">DNA repair</keyword>
<dbReference type="PROSITE" id="PS01155">
    <property type="entry name" value="ENDONUCLEASE_III_2"/>
    <property type="match status" value="1"/>
</dbReference>
<organism evidence="15">
    <name type="scientific">bioreactor metagenome</name>
    <dbReference type="NCBI Taxonomy" id="1076179"/>
    <lineage>
        <taxon>unclassified sequences</taxon>
        <taxon>metagenomes</taxon>
        <taxon>ecological metagenomes</taxon>
    </lineage>
</organism>
<dbReference type="Pfam" id="PF00633">
    <property type="entry name" value="HHH"/>
    <property type="match status" value="1"/>
</dbReference>
<evidence type="ECO:0000256" key="13">
    <source>
        <dbReference type="ARBA" id="ARBA00023295"/>
    </source>
</evidence>
<dbReference type="InterPro" id="IPR000445">
    <property type="entry name" value="HhH_motif"/>
</dbReference>
<evidence type="ECO:0000256" key="5">
    <source>
        <dbReference type="ARBA" id="ARBA00022023"/>
    </source>
</evidence>
<dbReference type="GO" id="GO:0046872">
    <property type="term" value="F:metal ion binding"/>
    <property type="evidence" value="ECO:0007669"/>
    <property type="project" value="UniProtKB-KW"/>
</dbReference>
<gene>
    <name evidence="15" type="primary">mutY_10</name>
    <name evidence="15" type="ORF">SDC9_90460</name>
</gene>
<reference evidence="15" key="1">
    <citation type="submission" date="2019-08" db="EMBL/GenBank/DDBJ databases">
        <authorList>
            <person name="Kucharzyk K."/>
            <person name="Murdoch R.W."/>
            <person name="Higgins S."/>
            <person name="Loffler F."/>
        </authorList>
    </citation>
    <scope>NUCLEOTIDE SEQUENCE</scope>
</reference>
<comment type="caution">
    <text evidence="15">The sequence shown here is derived from an EMBL/GenBank/DDBJ whole genome shotgun (WGS) entry which is preliminary data.</text>
</comment>
<dbReference type="Gene3D" id="1.10.1670.10">
    <property type="entry name" value="Helix-hairpin-Helix base-excision DNA repair enzymes (C-terminal)"/>
    <property type="match status" value="1"/>
</dbReference>
<comment type="catalytic activity">
    <reaction evidence="1">
        <text>Hydrolyzes free adenine bases from 7,8-dihydro-8-oxoguanine:adenine mismatched double-stranded DNA, leaving an apurinic site.</text>
        <dbReference type="EC" id="3.2.2.31"/>
    </reaction>
</comment>
<dbReference type="SMART" id="SM00478">
    <property type="entry name" value="ENDO3c"/>
    <property type="match status" value="1"/>
</dbReference>
<evidence type="ECO:0000259" key="14">
    <source>
        <dbReference type="SMART" id="SM00478"/>
    </source>
</evidence>
<dbReference type="PANTHER" id="PTHR42944:SF1">
    <property type="entry name" value="ADENINE DNA GLYCOSYLASE"/>
    <property type="match status" value="1"/>
</dbReference>
<dbReference type="InterPro" id="IPR011257">
    <property type="entry name" value="DNA_glycosylase"/>
</dbReference>
<dbReference type="GO" id="GO:0006284">
    <property type="term" value="P:base-excision repair"/>
    <property type="evidence" value="ECO:0007669"/>
    <property type="project" value="InterPro"/>
</dbReference>
<proteinExistence type="inferred from homology"/>
<dbReference type="GO" id="GO:0032357">
    <property type="term" value="F:oxidized purine DNA binding"/>
    <property type="evidence" value="ECO:0007669"/>
    <property type="project" value="TreeGrafter"/>
</dbReference>
<dbReference type="InterPro" id="IPR029119">
    <property type="entry name" value="MutY_C"/>
</dbReference>
<dbReference type="Pfam" id="PF14815">
    <property type="entry name" value="NUDIX_4"/>
    <property type="match status" value="1"/>
</dbReference>
<evidence type="ECO:0000256" key="12">
    <source>
        <dbReference type="ARBA" id="ARBA00023204"/>
    </source>
</evidence>
<keyword evidence="10" id="KW-0408">Iron</keyword>
<dbReference type="InterPro" id="IPR023170">
    <property type="entry name" value="HhH_base_excis_C"/>
</dbReference>
<dbReference type="SUPFAM" id="SSF48150">
    <property type="entry name" value="DNA-glycosylase"/>
    <property type="match status" value="1"/>
</dbReference>
<dbReference type="CDD" id="cd03431">
    <property type="entry name" value="NUDIX_DNA_Glycosylase_C-MutY"/>
    <property type="match status" value="1"/>
</dbReference>
<dbReference type="InterPro" id="IPR004036">
    <property type="entry name" value="Endonuclease-III-like_CS2"/>
</dbReference>
<evidence type="ECO:0000256" key="3">
    <source>
        <dbReference type="ARBA" id="ARBA00008343"/>
    </source>
</evidence>
<protein>
    <recommendedName>
        <fullName evidence="5">Adenine DNA glycosylase</fullName>
        <ecNumber evidence="4">3.2.2.31</ecNumber>
    </recommendedName>
</protein>
<dbReference type="EC" id="3.2.2.31" evidence="4"/>
<keyword evidence="13 15" id="KW-0326">Glycosidase</keyword>
<dbReference type="GO" id="GO:0035485">
    <property type="term" value="F:adenine/guanine mispair binding"/>
    <property type="evidence" value="ECO:0007669"/>
    <property type="project" value="TreeGrafter"/>
</dbReference>
<keyword evidence="11" id="KW-0411">Iron-sulfur</keyword>